<evidence type="ECO:0000313" key="3">
    <source>
        <dbReference type="Proteomes" id="UP000294862"/>
    </source>
</evidence>
<reference evidence="2 3" key="1">
    <citation type="journal article" date="2015" name="Stand. Genomic Sci.">
        <title>Genomic Encyclopedia of Bacterial and Archaeal Type Strains, Phase III: the genomes of soil and plant-associated and newly described type strains.</title>
        <authorList>
            <person name="Whitman W.B."/>
            <person name="Woyke T."/>
            <person name="Klenk H.P."/>
            <person name="Zhou Y."/>
            <person name="Lilburn T.G."/>
            <person name="Beck B.J."/>
            <person name="De Vos P."/>
            <person name="Vandamme P."/>
            <person name="Eisen J.A."/>
            <person name="Garrity G."/>
            <person name="Hugenholtz P."/>
            <person name="Kyrpides N.C."/>
        </authorList>
    </citation>
    <scope>NUCLEOTIDE SEQUENCE [LARGE SCALE GENOMIC DNA]</scope>
    <source>
        <strain evidence="2 3">A3</strain>
    </source>
</reference>
<dbReference type="EMBL" id="SLWQ01000002">
    <property type="protein sequence ID" value="TCO42097.1"/>
    <property type="molecule type" value="Genomic_DNA"/>
</dbReference>
<keyword evidence="3" id="KW-1185">Reference proteome</keyword>
<comment type="caution">
    <text evidence="2">The sequence shown here is derived from an EMBL/GenBank/DDBJ whole genome shotgun (WGS) entry which is preliminary data.</text>
</comment>
<protein>
    <recommendedName>
        <fullName evidence="4">Secreted protein</fullName>
    </recommendedName>
</protein>
<organism evidence="2 3">
    <name type="scientific">Dokdonella fugitiva</name>
    <dbReference type="NCBI Taxonomy" id="328517"/>
    <lineage>
        <taxon>Bacteria</taxon>
        <taxon>Pseudomonadati</taxon>
        <taxon>Pseudomonadota</taxon>
        <taxon>Gammaproteobacteria</taxon>
        <taxon>Lysobacterales</taxon>
        <taxon>Rhodanobacteraceae</taxon>
        <taxon>Dokdonella</taxon>
    </lineage>
</organism>
<proteinExistence type="predicted"/>
<evidence type="ECO:0000313" key="2">
    <source>
        <dbReference type="EMBL" id="TCO42097.1"/>
    </source>
</evidence>
<feature type="signal peptide" evidence="1">
    <location>
        <begin position="1"/>
        <end position="26"/>
    </location>
</feature>
<dbReference type="AlphaFoldDB" id="A0A4R2ICU5"/>
<accession>A0A4R2ICU5</accession>
<gene>
    <name evidence="2" type="ORF">EV148_102456</name>
</gene>
<name>A0A4R2ICU5_9GAMM</name>
<evidence type="ECO:0008006" key="4">
    <source>
        <dbReference type="Google" id="ProtNLM"/>
    </source>
</evidence>
<sequence>MNGPFRSLFVRAYAGALALSFASANAQTCPAPMAMLWMFNQFSAQTCGGEAAGLSLCNGLLFTNAPAFVATVQVGESATAELSLGGVDALPMIMVLVGPSCDEGGCVIGDPTTPISLAKVPPGEYDLLVTTSPADGAPDACGPFTLTYIGDFGVFDRIFADGFD</sequence>
<dbReference type="RefSeq" id="WP_131995212.1">
    <property type="nucleotide sequence ID" value="NZ_JACGXM010000011.1"/>
</dbReference>
<feature type="chain" id="PRO_5020506381" description="Secreted protein" evidence="1">
    <location>
        <begin position="27"/>
        <end position="164"/>
    </location>
</feature>
<evidence type="ECO:0000256" key="1">
    <source>
        <dbReference type="SAM" id="SignalP"/>
    </source>
</evidence>
<dbReference type="Proteomes" id="UP000294862">
    <property type="component" value="Unassembled WGS sequence"/>
</dbReference>
<keyword evidence="1" id="KW-0732">Signal</keyword>